<evidence type="ECO:0000256" key="1">
    <source>
        <dbReference type="ARBA" id="ARBA00007435"/>
    </source>
</evidence>
<dbReference type="SUPFAM" id="SSF82771">
    <property type="entry name" value="GIY-YIG endonuclease"/>
    <property type="match status" value="1"/>
</dbReference>
<name>A0A7Y9FLG4_9SPHN</name>
<accession>A0A7Y9FLG4</accession>
<dbReference type="Proteomes" id="UP000517753">
    <property type="component" value="Unassembled WGS sequence"/>
</dbReference>
<protein>
    <submittedName>
        <fullName evidence="3">Putative endonuclease</fullName>
    </submittedName>
</protein>
<comment type="similarity">
    <text evidence="1">Belongs to the UPF0213 family.</text>
</comment>
<dbReference type="PROSITE" id="PS50164">
    <property type="entry name" value="GIY_YIG"/>
    <property type="match status" value="1"/>
</dbReference>
<keyword evidence="4" id="KW-1185">Reference proteome</keyword>
<keyword evidence="3" id="KW-0255">Endonuclease</keyword>
<reference evidence="3 4" key="1">
    <citation type="submission" date="2020-08" db="EMBL/GenBank/DDBJ databases">
        <title>The Agave Microbiome: Exploring the role of microbial communities in plant adaptations to desert environments.</title>
        <authorList>
            <person name="Partida-Martinez L.P."/>
        </authorList>
    </citation>
    <scope>NUCLEOTIDE SEQUENCE [LARGE SCALE GENOMIC DNA]</scope>
    <source>
        <strain evidence="3 4">AS2.3</strain>
    </source>
</reference>
<evidence type="ECO:0000313" key="3">
    <source>
        <dbReference type="EMBL" id="NYD89498.1"/>
    </source>
</evidence>
<feature type="domain" description="GIY-YIG" evidence="2">
    <location>
        <begin position="4"/>
        <end position="81"/>
    </location>
</feature>
<dbReference type="InterPro" id="IPR050190">
    <property type="entry name" value="UPF0213_domain"/>
</dbReference>
<dbReference type="Gene3D" id="3.40.1440.10">
    <property type="entry name" value="GIY-YIG endonuclease"/>
    <property type="match status" value="1"/>
</dbReference>
<dbReference type="PANTHER" id="PTHR34477">
    <property type="entry name" value="UPF0213 PROTEIN YHBQ"/>
    <property type="match status" value="1"/>
</dbReference>
<dbReference type="AlphaFoldDB" id="A0A7Y9FLG4"/>
<dbReference type="PANTHER" id="PTHR34477:SF5">
    <property type="entry name" value="BSL5627 PROTEIN"/>
    <property type="match status" value="1"/>
</dbReference>
<evidence type="ECO:0000313" key="4">
    <source>
        <dbReference type="Proteomes" id="UP000517753"/>
    </source>
</evidence>
<dbReference type="RefSeq" id="WP_179507933.1">
    <property type="nucleotide sequence ID" value="NZ_JACCBY010000001.1"/>
</dbReference>
<keyword evidence="3" id="KW-0540">Nuclease</keyword>
<evidence type="ECO:0000259" key="2">
    <source>
        <dbReference type="PROSITE" id="PS50164"/>
    </source>
</evidence>
<dbReference type="CDD" id="cd10448">
    <property type="entry name" value="GIY-YIG_unchar_3"/>
    <property type="match status" value="1"/>
</dbReference>
<proteinExistence type="inferred from homology"/>
<dbReference type="Pfam" id="PF01541">
    <property type="entry name" value="GIY-YIG"/>
    <property type="match status" value="1"/>
</dbReference>
<keyword evidence="3" id="KW-0378">Hydrolase</keyword>
<dbReference type="EMBL" id="JACCBY010000001">
    <property type="protein sequence ID" value="NYD89498.1"/>
    <property type="molecule type" value="Genomic_DNA"/>
</dbReference>
<dbReference type="GO" id="GO:0004519">
    <property type="term" value="F:endonuclease activity"/>
    <property type="evidence" value="ECO:0007669"/>
    <property type="project" value="UniProtKB-KW"/>
</dbReference>
<sequence length="102" mass="11715">MRDRQPCVYILASGFNGTLYTGVTSNLIGRIMQHRDGTYAGFTSRYGIVRLVWFDTTETMADAIASEKRIKAWRRDWKKNLIERDNPDWHDLAVALGLPPLD</sequence>
<gene>
    <name evidence="3" type="ORF">HD841_001267</name>
</gene>
<dbReference type="InterPro" id="IPR035901">
    <property type="entry name" value="GIY-YIG_endonuc_sf"/>
</dbReference>
<comment type="caution">
    <text evidence="3">The sequence shown here is derived from an EMBL/GenBank/DDBJ whole genome shotgun (WGS) entry which is preliminary data.</text>
</comment>
<organism evidence="3 4">
    <name type="scientific">Sphingomonas melonis</name>
    <dbReference type="NCBI Taxonomy" id="152682"/>
    <lineage>
        <taxon>Bacteria</taxon>
        <taxon>Pseudomonadati</taxon>
        <taxon>Pseudomonadota</taxon>
        <taxon>Alphaproteobacteria</taxon>
        <taxon>Sphingomonadales</taxon>
        <taxon>Sphingomonadaceae</taxon>
        <taxon>Sphingomonas</taxon>
    </lineage>
</organism>
<dbReference type="InterPro" id="IPR000305">
    <property type="entry name" value="GIY-YIG_endonuc"/>
</dbReference>